<gene>
    <name evidence="2" type="ORF">CBP51_12285</name>
</gene>
<proteinExistence type="predicted"/>
<evidence type="ECO:0000313" key="2">
    <source>
        <dbReference type="EMBL" id="OZY87700.1"/>
    </source>
</evidence>
<dbReference type="EMBL" id="NHNI01000001">
    <property type="protein sequence ID" value="OZY87700.1"/>
    <property type="molecule type" value="Genomic_DNA"/>
</dbReference>
<protein>
    <recommendedName>
        <fullName evidence="1">Glycosyl transferase family 1 domain-containing protein</fullName>
    </recommendedName>
</protein>
<comment type="caution">
    <text evidence="2">The sequence shown here is derived from an EMBL/GenBank/DDBJ whole genome shotgun (WGS) entry which is preliminary data.</text>
</comment>
<dbReference type="SUPFAM" id="SSF53756">
    <property type="entry name" value="UDP-Glycosyltransferase/glycogen phosphorylase"/>
    <property type="match status" value="1"/>
</dbReference>
<evidence type="ECO:0000313" key="3">
    <source>
        <dbReference type="Proteomes" id="UP000216101"/>
    </source>
</evidence>
<dbReference type="InterPro" id="IPR001296">
    <property type="entry name" value="Glyco_trans_1"/>
</dbReference>
<organism evidence="2 3">
    <name type="scientific">Cellvibrio mixtus</name>
    <dbReference type="NCBI Taxonomy" id="39650"/>
    <lineage>
        <taxon>Bacteria</taxon>
        <taxon>Pseudomonadati</taxon>
        <taxon>Pseudomonadota</taxon>
        <taxon>Gammaproteobacteria</taxon>
        <taxon>Cellvibrionales</taxon>
        <taxon>Cellvibrionaceae</taxon>
        <taxon>Cellvibrio</taxon>
    </lineage>
</organism>
<keyword evidence="3" id="KW-1185">Reference proteome</keyword>
<name>A0A266QD33_9GAMM</name>
<dbReference type="Gene3D" id="3.40.50.2000">
    <property type="entry name" value="Glycogen Phosphorylase B"/>
    <property type="match status" value="2"/>
</dbReference>
<dbReference type="Proteomes" id="UP000216101">
    <property type="component" value="Unassembled WGS sequence"/>
</dbReference>
<dbReference type="PANTHER" id="PTHR45947:SF3">
    <property type="entry name" value="SULFOQUINOVOSYL TRANSFERASE SQD2"/>
    <property type="match status" value="1"/>
</dbReference>
<dbReference type="InterPro" id="IPR050194">
    <property type="entry name" value="Glycosyltransferase_grp1"/>
</dbReference>
<evidence type="ECO:0000259" key="1">
    <source>
        <dbReference type="Pfam" id="PF00534"/>
    </source>
</evidence>
<dbReference type="AlphaFoldDB" id="A0A266QD33"/>
<feature type="domain" description="Glycosyl transferase family 1" evidence="1">
    <location>
        <begin position="165"/>
        <end position="305"/>
    </location>
</feature>
<dbReference type="Pfam" id="PF00534">
    <property type="entry name" value="Glycos_transf_1"/>
    <property type="match status" value="1"/>
</dbReference>
<dbReference type="PANTHER" id="PTHR45947">
    <property type="entry name" value="SULFOQUINOVOSYL TRANSFERASE SQD2"/>
    <property type="match status" value="1"/>
</dbReference>
<accession>A0A266QD33</accession>
<sequence>MGFRVGGLMTSKSIWITWEDHRRSRELAAAFACEYVCFISKRNRFFRYVILSIKTLKYVVKCKPSLIFCQNPSIILALILCFYKKIIGYKLVVDRHSNFKFDSRKSLNPIWFVFHFISNFSLKKADFTIVTNQYLKDFVDSLGGCAFILPDKLPSLDCTTLPVHHKRKEVTFISTFSDDEPILEVLSAASLLSNEYIIYITGSYKKYKSIEQLKKIIPDNVVLTGFLPEHDYQLRLASSDALMVITTLEYTLTCGAYEAVALGKPMILGNTKTIMEYFNKGALYTSLTPSEIAENIIKLFRDIELFQDQVSELRAELEADWNIKFSQIVRALNEM</sequence>
<reference evidence="3" key="1">
    <citation type="submission" date="2017-05" db="EMBL/GenBank/DDBJ databases">
        <authorList>
            <person name="Barney B.M."/>
        </authorList>
    </citation>
    <scope>NUCLEOTIDE SEQUENCE [LARGE SCALE GENOMIC DNA]</scope>
    <source>
        <strain evidence="3">PSBB022</strain>
    </source>
</reference>
<dbReference type="GO" id="GO:0016757">
    <property type="term" value="F:glycosyltransferase activity"/>
    <property type="evidence" value="ECO:0007669"/>
    <property type="project" value="InterPro"/>
</dbReference>